<protein>
    <recommendedName>
        <fullName evidence="4 5">Large ribosomal subunit protein uL10</fullName>
    </recommendedName>
</protein>
<evidence type="ECO:0000313" key="7">
    <source>
        <dbReference type="Proteomes" id="UP000516160"/>
    </source>
</evidence>
<dbReference type="Gene3D" id="6.10.250.290">
    <property type="match status" value="1"/>
</dbReference>
<evidence type="ECO:0000256" key="3">
    <source>
        <dbReference type="ARBA" id="ARBA00023274"/>
    </source>
</evidence>
<keyword evidence="3 5" id="KW-0687">Ribonucleoprotein</keyword>
<keyword evidence="7" id="KW-1185">Reference proteome</keyword>
<organism evidence="6 7">
    <name type="scientific">Alkalicella caledoniensis</name>
    <dbReference type="NCBI Taxonomy" id="2731377"/>
    <lineage>
        <taxon>Bacteria</taxon>
        <taxon>Bacillati</taxon>
        <taxon>Bacillota</taxon>
        <taxon>Clostridia</taxon>
        <taxon>Eubacteriales</taxon>
        <taxon>Proteinivoracaceae</taxon>
        <taxon>Alkalicella</taxon>
    </lineage>
</organism>
<gene>
    <name evidence="5" type="primary">rplJ</name>
    <name evidence="6" type="ORF">HYG86_08355</name>
</gene>
<dbReference type="SUPFAM" id="SSF160369">
    <property type="entry name" value="Ribosomal protein L10-like"/>
    <property type="match status" value="1"/>
</dbReference>
<evidence type="ECO:0000256" key="5">
    <source>
        <dbReference type="HAMAP-Rule" id="MF_00362"/>
    </source>
</evidence>
<comment type="subunit">
    <text evidence="5">Part of the ribosomal stalk of the 50S ribosomal subunit. The N-terminus interacts with L11 and the large rRNA to form the base of the stalk. The C-terminus forms an elongated spine to which L12 dimers bind in a sequential fashion forming a multimeric L10(L12)X complex.</text>
</comment>
<dbReference type="GO" id="GO:0006412">
    <property type="term" value="P:translation"/>
    <property type="evidence" value="ECO:0007669"/>
    <property type="project" value="UniProtKB-UniRule"/>
</dbReference>
<evidence type="ECO:0000256" key="1">
    <source>
        <dbReference type="ARBA" id="ARBA00008889"/>
    </source>
</evidence>
<evidence type="ECO:0000256" key="2">
    <source>
        <dbReference type="ARBA" id="ARBA00022980"/>
    </source>
</evidence>
<dbReference type="InterPro" id="IPR047865">
    <property type="entry name" value="Ribosomal_uL10_bac_type"/>
</dbReference>
<evidence type="ECO:0000313" key="6">
    <source>
        <dbReference type="EMBL" id="QNO14801.1"/>
    </source>
</evidence>
<dbReference type="PANTHER" id="PTHR11560">
    <property type="entry name" value="39S RIBOSOMAL PROTEIN L10, MITOCHONDRIAL"/>
    <property type="match status" value="1"/>
</dbReference>
<dbReference type="GO" id="GO:1990904">
    <property type="term" value="C:ribonucleoprotein complex"/>
    <property type="evidence" value="ECO:0007669"/>
    <property type="project" value="UniProtKB-KW"/>
</dbReference>
<comment type="function">
    <text evidence="5">Forms part of the ribosomal stalk, playing a central role in the interaction of the ribosome with GTP-bound translation factors.</text>
</comment>
<keyword evidence="5" id="KW-0699">rRNA-binding</keyword>
<reference evidence="6 7" key="1">
    <citation type="submission" date="2020-07" db="EMBL/GenBank/DDBJ databases">
        <title>Alkalicella. sp. LB2 genome.</title>
        <authorList>
            <person name="Postec A."/>
            <person name="Quemeneur M."/>
        </authorList>
    </citation>
    <scope>NUCLEOTIDE SEQUENCE [LARGE SCALE GENOMIC DNA]</scope>
    <source>
        <strain evidence="6 7">LB2</strain>
    </source>
</reference>
<dbReference type="KEGG" id="acae:HYG86_08355"/>
<keyword evidence="5" id="KW-0694">RNA-binding</keyword>
<dbReference type="AlphaFoldDB" id="A0A7G9W7Y9"/>
<name>A0A7G9W7Y9_ALKCA</name>
<accession>A0A7G9W7Y9</accession>
<proteinExistence type="inferred from homology"/>
<dbReference type="Proteomes" id="UP000516160">
    <property type="component" value="Chromosome"/>
</dbReference>
<dbReference type="EMBL" id="CP058559">
    <property type="protein sequence ID" value="QNO14801.1"/>
    <property type="molecule type" value="Genomic_DNA"/>
</dbReference>
<dbReference type="Pfam" id="PF00466">
    <property type="entry name" value="Ribosomal_L10"/>
    <property type="match status" value="1"/>
</dbReference>
<evidence type="ECO:0000256" key="4">
    <source>
        <dbReference type="ARBA" id="ARBA00035202"/>
    </source>
</evidence>
<dbReference type="InterPro" id="IPR043141">
    <property type="entry name" value="Ribosomal_uL10-like_sf"/>
</dbReference>
<sequence>MGAREEKALVVAELKEKFSSVQGAVITDYRGLDVARVTKLRAKLREAGVEYKVIKNTLAKLAIEDSELSTLSEHLQGPTAVAFGYNDPVAAAKILSDFAKDNKELEIKAGIVEGKVIDFAGVKALADLPSREVLLAQALAGIQAPVTGFVNVMQGNLRNLAYVLEAIRKQQEEA</sequence>
<dbReference type="InterPro" id="IPR001790">
    <property type="entry name" value="Ribosomal_uL10"/>
</dbReference>
<dbReference type="RefSeq" id="WP_213168798.1">
    <property type="nucleotide sequence ID" value="NZ_CP058559.1"/>
</dbReference>
<keyword evidence="2 5" id="KW-0689">Ribosomal protein</keyword>
<dbReference type="InterPro" id="IPR022973">
    <property type="entry name" value="Ribosomal_uL10_bac"/>
</dbReference>
<comment type="similarity">
    <text evidence="1 5">Belongs to the universal ribosomal protein uL10 family.</text>
</comment>
<dbReference type="HAMAP" id="MF_00362">
    <property type="entry name" value="Ribosomal_uL10"/>
    <property type="match status" value="1"/>
</dbReference>
<dbReference type="GO" id="GO:0005840">
    <property type="term" value="C:ribosome"/>
    <property type="evidence" value="ECO:0007669"/>
    <property type="project" value="UniProtKB-KW"/>
</dbReference>
<dbReference type="Gene3D" id="3.30.70.1730">
    <property type="match status" value="1"/>
</dbReference>
<dbReference type="GO" id="GO:0070180">
    <property type="term" value="F:large ribosomal subunit rRNA binding"/>
    <property type="evidence" value="ECO:0007669"/>
    <property type="project" value="UniProtKB-UniRule"/>
</dbReference>
<dbReference type="CDD" id="cd05797">
    <property type="entry name" value="Ribosomal_L10"/>
    <property type="match status" value="1"/>
</dbReference>
<dbReference type="NCBIfam" id="NF000955">
    <property type="entry name" value="PRK00099.1-1"/>
    <property type="match status" value="1"/>
</dbReference>